<dbReference type="Proteomes" id="UP000242180">
    <property type="component" value="Unassembled WGS sequence"/>
</dbReference>
<dbReference type="InParanoid" id="A0A1X2HS59"/>
<proteinExistence type="predicted"/>
<dbReference type="OrthoDB" id="2255891at2759"/>
<protein>
    <submittedName>
        <fullName evidence="2">Uncharacterized protein</fullName>
    </submittedName>
</protein>
<reference evidence="2 3" key="1">
    <citation type="submission" date="2016-07" db="EMBL/GenBank/DDBJ databases">
        <title>Pervasive Adenine N6-methylation of Active Genes in Fungi.</title>
        <authorList>
            <consortium name="DOE Joint Genome Institute"/>
            <person name="Mondo S.J."/>
            <person name="Dannebaum R.O."/>
            <person name="Kuo R.C."/>
            <person name="Labutti K."/>
            <person name="Haridas S."/>
            <person name="Kuo A."/>
            <person name="Salamov A."/>
            <person name="Ahrendt S.R."/>
            <person name="Lipzen A."/>
            <person name="Sullivan W."/>
            <person name="Andreopoulos W.B."/>
            <person name="Clum A."/>
            <person name="Lindquist E."/>
            <person name="Daum C."/>
            <person name="Ramamoorthy G.K."/>
            <person name="Gryganskyi A."/>
            <person name="Culley D."/>
            <person name="Magnuson J.K."/>
            <person name="James T.Y."/>
            <person name="O'Malley M.A."/>
            <person name="Stajich J.E."/>
            <person name="Spatafora J.W."/>
            <person name="Visel A."/>
            <person name="Grigoriev I.V."/>
        </authorList>
    </citation>
    <scope>NUCLEOTIDE SEQUENCE [LARGE SCALE GENOMIC DNA]</scope>
    <source>
        <strain evidence="2 3">NRRL 2496</strain>
    </source>
</reference>
<name>A0A1X2HS59_SYNRA</name>
<evidence type="ECO:0000313" key="2">
    <source>
        <dbReference type="EMBL" id="ORZ02371.1"/>
    </source>
</evidence>
<keyword evidence="3" id="KW-1185">Reference proteome</keyword>
<evidence type="ECO:0000313" key="3">
    <source>
        <dbReference type="Proteomes" id="UP000242180"/>
    </source>
</evidence>
<organism evidence="2 3">
    <name type="scientific">Syncephalastrum racemosum</name>
    <name type="common">Filamentous fungus</name>
    <dbReference type="NCBI Taxonomy" id="13706"/>
    <lineage>
        <taxon>Eukaryota</taxon>
        <taxon>Fungi</taxon>
        <taxon>Fungi incertae sedis</taxon>
        <taxon>Mucoromycota</taxon>
        <taxon>Mucoromycotina</taxon>
        <taxon>Mucoromycetes</taxon>
        <taxon>Mucorales</taxon>
        <taxon>Syncephalastraceae</taxon>
        <taxon>Syncephalastrum</taxon>
    </lineage>
</organism>
<feature type="compositionally biased region" description="Basic residues" evidence="1">
    <location>
        <begin position="166"/>
        <end position="175"/>
    </location>
</feature>
<sequence length="295" mass="33986">MSKRLHREAFEGKSEKADMELVERAPPLTTRLIRPLRSMRTFVHNQWCLWRLDSFHNKDDNNKDHGQDGDDLDYGNCMPRHLRRGHAYDDMKNNNNNNIDAEDVHARPAKRQRSLASTCVDRVQRTFRYYLHPPSSQTTLAGTLSDAKTNPFAPPTTTQRSSHYPAAHRHNHTKRSRTAAALKARGFDFSTTSWSWNLRHVDSFVRRFCFLPPSGVNHFQHEQPKEDPEEDYSAFPPVARAAIRKAVSEDNEKWGLVNESSLDVHFFSPAIPPPKPMRTYAACPRMGYSPAHHPH</sequence>
<feature type="region of interest" description="Disordered" evidence="1">
    <location>
        <begin position="154"/>
        <end position="175"/>
    </location>
</feature>
<gene>
    <name evidence="2" type="ORF">BCR43DRAFT_481447</name>
</gene>
<evidence type="ECO:0000256" key="1">
    <source>
        <dbReference type="SAM" id="MobiDB-lite"/>
    </source>
</evidence>
<comment type="caution">
    <text evidence="2">The sequence shown here is derived from an EMBL/GenBank/DDBJ whole genome shotgun (WGS) entry which is preliminary data.</text>
</comment>
<dbReference type="EMBL" id="MCGN01000001">
    <property type="protein sequence ID" value="ORZ02371.1"/>
    <property type="molecule type" value="Genomic_DNA"/>
</dbReference>
<dbReference type="AlphaFoldDB" id="A0A1X2HS59"/>
<accession>A0A1X2HS59</accession>